<dbReference type="AlphaFoldDB" id="A0A3D4V3D1"/>
<sequence length="285" mass="31988">MSLAARRRPAARGVILDRSLEELPLFRLSDSADDVPVSFTTENGGRWRVIPAPGDRLPGTFDQDVYVELLHRYHEAGAPADGAITFTLHAFLRSMGRRADGRTYEQLRAALSRLERTTLESIGAYWSAQSAHADTSFTVLSTVSVQRRRVADREQLHLFGNLAAGEPGDARVTLSGTLRANLAARHVVTISAARYHALSSPVARRLYRILEVARADGRLSWRIPLERLAEQLPLTQRYPSHLQRVLQPAHEMLLSAGLVRDIAIRQYDRQWHVDYVLGSRPRDES</sequence>
<proteinExistence type="predicted"/>
<reference evidence="1 2" key="1">
    <citation type="journal article" date="2018" name="Nat. Biotechnol.">
        <title>A standardized bacterial taxonomy based on genome phylogeny substantially revises the tree of life.</title>
        <authorList>
            <person name="Parks D.H."/>
            <person name="Chuvochina M."/>
            <person name="Waite D.W."/>
            <person name="Rinke C."/>
            <person name="Skarshewski A."/>
            <person name="Chaumeil P.A."/>
            <person name="Hugenholtz P."/>
        </authorList>
    </citation>
    <scope>NUCLEOTIDE SEQUENCE [LARGE SCALE GENOMIC DNA]</scope>
    <source>
        <strain evidence="1">UBA8844</strain>
    </source>
</reference>
<evidence type="ECO:0008006" key="3">
    <source>
        <dbReference type="Google" id="ProtNLM"/>
    </source>
</evidence>
<gene>
    <name evidence="1" type="ORF">DGD08_00305</name>
</gene>
<evidence type="ECO:0000313" key="2">
    <source>
        <dbReference type="Proteomes" id="UP000264071"/>
    </source>
</evidence>
<protein>
    <recommendedName>
        <fullName evidence="3">Replication initiator protein A</fullName>
    </recommendedName>
</protein>
<name>A0A3D4V3D1_9BACT</name>
<comment type="caution">
    <text evidence="1">The sequence shown here is derived from an EMBL/GenBank/DDBJ whole genome shotgun (WGS) entry which is preliminary data.</text>
</comment>
<dbReference type="Pfam" id="PF10134">
    <property type="entry name" value="RPA"/>
    <property type="match status" value="1"/>
</dbReference>
<organism evidence="1 2">
    <name type="scientific">Gemmatimonas aurantiaca</name>
    <dbReference type="NCBI Taxonomy" id="173480"/>
    <lineage>
        <taxon>Bacteria</taxon>
        <taxon>Pseudomonadati</taxon>
        <taxon>Gemmatimonadota</taxon>
        <taxon>Gemmatimonadia</taxon>
        <taxon>Gemmatimonadales</taxon>
        <taxon>Gemmatimonadaceae</taxon>
        <taxon>Gemmatimonas</taxon>
    </lineage>
</organism>
<accession>A0A3D4V3D1</accession>
<dbReference type="Proteomes" id="UP000264071">
    <property type="component" value="Unassembled WGS sequence"/>
</dbReference>
<dbReference type="InterPro" id="IPR018777">
    <property type="entry name" value="Replication_initiator_prot_A"/>
</dbReference>
<dbReference type="EMBL" id="DPIY01000001">
    <property type="protein sequence ID" value="HCT55630.1"/>
    <property type="molecule type" value="Genomic_DNA"/>
</dbReference>
<evidence type="ECO:0000313" key="1">
    <source>
        <dbReference type="EMBL" id="HCT55630.1"/>
    </source>
</evidence>